<dbReference type="FunFam" id="3.40.50.1000:FF:000032">
    <property type="entry name" value="Cytosolic 5-nucleotidase 3-like"/>
    <property type="match status" value="1"/>
</dbReference>
<keyword evidence="9" id="KW-0963">Cytoplasm</keyword>
<keyword evidence="10" id="KW-0472">Membrane</keyword>
<keyword evidence="12" id="KW-1185">Reference proteome</keyword>
<dbReference type="EMBL" id="BMAO01003105">
    <property type="protein sequence ID" value="GFQ85734.1"/>
    <property type="molecule type" value="Genomic_DNA"/>
</dbReference>
<evidence type="ECO:0000256" key="9">
    <source>
        <dbReference type="RuleBase" id="RU361276"/>
    </source>
</evidence>
<dbReference type="Gene3D" id="3.40.50.1000">
    <property type="entry name" value="HAD superfamily/HAD-like"/>
    <property type="match status" value="1"/>
</dbReference>
<dbReference type="SFLD" id="SFLDG01128">
    <property type="entry name" value="C1.4:_5'-Nucleotidase_Like"/>
    <property type="match status" value="1"/>
</dbReference>
<dbReference type="GO" id="GO:0009117">
    <property type="term" value="P:nucleotide metabolic process"/>
    <property type="evidence" value="ECO:0007669"/>
    <property type="project" value="UniProtKB-KW"/>
</dbReference>
<evidence type="ECO:0000256" key="4">
    <source>
        <dbReference type="ARBA" id="ARBA00022723"/>
    </source>
</evidence>
<dbReference type="PANTHER" id="PTHR13045">
    <property type="entry name" value="5'-NUCLEOTIDASE"/>
    <property type="match status" value="1"/>
</dbReference>
<evidence type="ECO:0000256" key="1">
    <source>
        <dbReference type="ARBA" id="ARBA00000815"/>
    </source>
</evidence>
<evidence type="ECO:0000256" key="8">
    <source>
        <dbReference type="ARBA" id="ARBA00023080"/>
    </source>
</evidence>
<dbReference type="InterPro" id="IPR023214">
    <property type="entry name" value="HAD_sf"/>
</dbReference>
<reference evidence="11" key="1">
    <citation type="submission" date="2020-07" db="EMBL/GenBank/DDBJ databases">
        <title>Multicomponent nature underlies the extraordinary mechanical properties of spider dragline silk.</title>
        <authorList>
            <person name="Kono N."/>
            <person name="Nakamura H."/>
            <person name="Mori M."/>
            <person name="Yoshida Y."/>
            <person name="Ohtoshi R."/>
            <person name="Malay A.D."/>
            <person name="Moran D.A.P."/>
            <person name="Tomita M."/>
            <person name="Numata K."/>
            <person name="Arakawa K."/>
        </authorList>
    </citation>
    <scope>NUCLEOTIDE SEQUENCE</scope>
</reference>
<proteinExistence type="inferred from homology"/>
<dbReference type="PANTHER" id="PTHR13045:SF0">
    <property type="entry name" value="7-METHYLGUANOSINE PHOSPHATE-SPECIFIC 5'-NUCLEOTIDASE"/>
    <property type="match status" value="1"/>
</dbReference>
<dbReference type="SFLD" id="SFLDS00003">
    <property type="entry name" value="Haloacid_Dehalogenase"/>
    <property type="match status" value="1"/>
</dbReference>
<comment type="caution">
    <text evidence="11">The sequence shown here is derived from an EMBL/GenBank/DDBJ whole genome shotgun (WGS) entry which is preliminary data.</text>
</comment>
<dbReference type="Gene3D" id="1.10.150.340">
    <property type="entry name" value="Pyrimidine 5'-nucleotidase (UMPH-1), N-terminal domain"/>
    <property type="match status" value="1"/>
</dbReference>
<dbReference type="NCBIfam" id="TIGR01544">
    <property type="entry name" value="HAD-SF-IE"/>
    <property type="match status" value="1"/>
</dbReference>
<evidence type="ECO:0000256" key="7">
    <source>
        <dbReference type="ARBA" id="ARBA00022842"/>
    </source>
</evidence>
<keyword evidence="10" id="KW-1133">Transmembrane helix</keyword>
<dbReference type="GO" id="GO:0005737">
    <property type="term" value="C:cytoplasm"/>
    <property type="evidence" value="ECO:0007669"/>
    <property type="project" value="UniProtKB-SubCell"/>
</dbReference>
<dbReference type="GO" id="GO:0008253">
    <property type="term" value="F:5'-nucleotidase activity"/>
    <property type="evidence" value="ECO:0007669"/>
    <property type="project" value="UniProtKB-EC"/>
</dbReference>
<dbReference type="InterPro" id="IPR036412">
    <property type="entry name" value="HAD-like_sf"/>
</dbReference>
<dbReference type="Pfam" id="PF05822">
    <property type="entry name" value="UMPH-1"/>
    <property type="match status" value="1"/>
</dbReference>
<accession>A0A8X6HFP5</accession>
<dbReference type="Proteomes" id="UP000887116">
    <property type="component" value="Unassembled WGS sequence"/>
</dbReference>
<comment type="catalytic activity">
    <reaction evidence="1 9">
        <text>a ribonucleoside 5'-phosphate + H2O = a ribonucleoside + phosphate</text>
        <dbReference type="Rhea" id="RHEA:12484"/>
        <dbReference type="ChEBI" id="CHEBI:15377"/>
        <dbReference type="ChEBI" id="CHEBI:18254"/>
        <dbReference type="ChEBI" id="CHEBI:43474"/>
        <dbReference type="ChEBI" id="CHEBI:58043"/>
        <dbReference type="EC" id="3.1.3.5"/>
    </reaction>
</comment>
<dbReference type="FunFam" id="1.10.150.340:FF:000001">
    <property type="entry name" value="Cytosolic 5-nucleotidase 3-like"/>
    <property type="match status" value="1"/>
</dbReference>
<keyword evidence="8 9" id="KW-0546">Nucleotide metabolism</keyword>
<organism evidence="11 12">
    <name type="scientific">Trichonephila clavata</name>
    <name type="common">Joro spider</name>
    <name type="synonym">Nephila clavata</name>
    <dbReference type="NCBI Taxonomy" id="2740835"/>
    <lineage>
        <taxon>Eukaryota</taxon>
        <taxon>Metazoa</taxon>
        <taxon>Ecdysozoa</taxon>
        <taxon>Arthropoda</taxon>
        <taxon>Chelicerata</taxon>
        <taxon>Arachnida</taxon>
        <taxon>Araneae</taxon>
        <taxon>Araneomorphae</taxon>
        <taxon>Entelegynae</taxon>
        <taxon>Araneoidea</taxon>
        <taxon>Nephilidae</taxon>
        <taxon>Trichonephila</taxon>
    </lineage>
</organism>
<comment type="subcellular location">
    <subcellularLocation>
        <location evidence="9">Cytoplasm</location>
    </subcellularLocation>
</comment>
<dbReference type="EC" id="3.1.3.5" evidence="3 9"/>
<dbReference type="GO" id="GO:0000287">
    <property type="term" value="F:magnesium ion binding"/>
    <property type="evidence" value="ECO:0007669"/>
    <property type="project" value="InterPro"/>
</dbReference>
<feature type="transmembrane region" description="Helical" evidence="10">
    <location>
        <begin position="12"/>
        <end position="32"/>
    </location>
</feature>
<evidence type="ECO:0000256" key="10">
    <source>
        <dbReference type="SAM" id="Phobius"/>
    </source>
</evidence>
<dbReference type="SUPFAM" id="SSF56784">
    <property type="entry name" value="HAD-like"/>
    <property type="match status" value="1"/>
</dbReference>
<dbReference type="AlphaFoldDB" id="A0A8X6HFP5"/>
<evidence type="ECO:0000256" key="3">
    <source>
        <dbReference type="ARBA" id="ARBA00012643"/>
    </source>
</evidence>
<keyword evidence="10" id="KW-0812">Transmembrane</keyword>
<dbReference type="OrthoDB" id="10014216at2759"/>
<dbReference type="InterPro" id="IPR006434">
    <property type="entry name" value="Pyrimidine_nucleotidase_eu"/>
</dbReference>
<comment type="similarity">
    <text evidence="2 9">Belongs to the pyrimidine 5'-nucleotidase family.</text>
</comment>
<evidence type="ECO:0000256" key="2">
    <source>
        <dbReference type="ARBA" id="ARBA00008389"/>
    </source>
</evidence>
<gene>
    <name evidence="11" type="primary">NT5C3B</name>
    <name evidence="11" type="ORF">TNCT_457172</name>
</gene>
<protein>
    <recommendedName>
        <fullName evidence="3 9">5'-nucleotidase</fullName>
        <ecNumber evidence="3 9">3.1.3.5</ecNumber>
    </recommendedName>
</protein>
<evidence type="ECO:0000313" key="11">
    <source>
        <dbReference type="EMBL" id="GFQ85734.1"/>
    </source>
</evidence>
<keyword evidence="7" id="KW-0460">Magnesium</keyword>
<evidence type="ECO:0000313" key="12">
    <source>
        <dbReference type="Proteomes" id="UP000887116"/>
    </source>
</evidence>
<evidence type="ECO:0000256" key="6">
    <source>
        <dbReference type="ARBA" id="ARBA00022801"/>
    </source>
</evidence>
<evidence type="ECO:0000256" key="5">
    <source>
        <dbReference type="ARBA" id="ARBA00022741"/>
    </source>
</evidence>
<dbReference type="GO" id="GO:0000166">
    <property type="term" value="F:nucleotide binding"/>
    <property type="evidence" value="ECO:0007669"/>
    <property type="project" value="UniProtKB-KW"/>
</dbReference>
<keyword evidence="4" id="KW-0479">Metal-binding</keyword>
<name>A0A8X6HFP5_TRICU</name>
<keyword evidence="6 9" id="KW-0378">Hydrolase</keyword>
<keyword evidence="5 9" id="KW-0547">Nucleotide-binding</keyword>
<sequence length="330" mass="37600">MLFSSNFHSRFLELSIGIGTVVIATVVTFHIIRKPRKKISRIIDTMEILNKNTVHIKNRDHVEEIVSQLIRGSASKLQVISDFDQTLSRVHMNGEKCTTTYGIFEHSSKISQEYKTQTTTLYNHYHPIEVDPHLTKAEKVPHMIEWYTKCVDMMPSSGITKDSVPDMVADLSLHLRDGCEVLFESLYKHNVPLLIFSAGIGDVLKEVLCRDNLLYPNVKIIANFMQFDEENKLTGFKNDLIHTFNKNQSSIENHEYFNHVKARNNVILLGDSLGDLDMAAGVQDADVVLKIGFLNFKVEENLDKYLDTFDIVLSDDQTMDVVIGLLQNIL</sequence>